<dbReference type="RefSeq" id="WP_269579971.1">
    <property type="nucleotide sequence ID" value="NZ_CP114588.1"/>
</dbReference>
<dbReference type="Proteomes" id="UP001164748">
    <property type="component" value="Chromosome"/>
</dbReference>
<keyword evidence="1" id="KW-0812">Transmembrane</keyword>
<dbReference type="GO" id="GO:0005886">
    <property type="term" value="C:plasma membrane"/>
    <property type="evidence" value="ECO:0007669"/>
    <property type="project" value="TreeGrafter"/>
</dbReference>
<evidence type="ECO:0000256" key="1">
    <source>
        <dbReference type="SAM" id="Phobius"/>
    </source>
</evidence>
<protein>
    <submittedName>
        <fullName evidence="2">SirB2 family protein</fullName>
    </submittedName>
</protein>
<proteinExistence type="predicted"/>
<dbReference type="Pfam" id="PF04247">
    <property type="entry name" value="SirB"/>
    <property type="match status" value="1"/>
</dbReference>
<evidence type="ECO:0000313" key="2">
    <source>
        <dbReference type="EMBL" id="WBA09893.1"/>
    </source>
</evidence>
<dbReference type="PIRSF" id="PIRSF005610">
    <property type="entry name" value="SirB"/>
    <property type="match status" value="1"/>
</dbReference>
<reference evidence="2" key="1">
    <citation type="submission" date="2022-09" db="EMBL/GenBank/DDBJ databases">
        <authorList>
            <person name="Li Z.-J."/>
        </authorList>
    </citation>
    <scope>NUCLEOTIDE SEQUENCE</scope>
    <source>
        <strain evidence="2">TGB11</strain>
    </source>
</reference>
<organism evidence="2 3">
    <name type="scientific">Salinivibrio kushneri</name>
    <dbReference type="NCBI Taxonomy" id="1908198"/>
    <lineage>
        <taxon>Bacteria</taxon>
        <taxon>Pseudomonadati</taxon>
        <taxon>Pseudomonadota</taxon>
        <taxon>Gammaproteobacteria</taxon>
        <taxon>Vibrionales</taxon>
        <taxon>Vibrionaceae</taxon>
        <taxon>Salinivibrio</taxon>
    </lineage>
</organism>
<keyword evidence="1" id="KW-0472">Membrane</keyword>
<accession>A0AA47KN87</accession>
<keyword evidence="1" id="KW-1133">Transmembrane helix</keyword>
<dbReference type="PANTHER" id="PTHR39594">
    <property type="entry name" value="PROTEIN YCHQ"/>
    <property type="match status" value="1"/>
</dbReference>
<sequence>MYMALKHTHLLTVVLSLSLFVIRFIWVMRGSEMMNKKWVKVTPHVVDTLLLSTGVALIFVTGFIPFTESGAWLTEKLTCVLAYIALGFVALHYSRGKLFRTVAFLGALGWAYAAANLALMKVPHVMG</sequence>
<feature type="transmembrane region" description="Helical" evidence="1">
    <location>
        <begin position="6"/>
        <end position="27"/>
    </location>
</feature>
<dbReference type="PANTHER" id="PTHR39594:SF1">
    <property type="entry name" value="PROTEIN YCHQ"/>
    <property type="match status" value="1"/>
</dbReference>
<dbReference type="AlphaFoldDB" id="A0AA47KN87"/>
<name>A0AA47KN87_9GAMM</name>
<dbReference type="InterPro" id="IPR007360">
    <property type="entry name" value="SirB"/>
</dbReference>
<evidence type="ECO:0000313" key="3">
    <source>
        <dbReference type="Proteomes" id="UP001164748"/>
    </source>
</evidence>
<feature type="transmembrane region" description="Helical" evidence="1">
    <location>
        <begin position="48"/>
        <end position="66"/>
    </location>
</feature>
<dbReference type="EMBL" id="CP114588">
    <property type="protein sequence ID" value="WBA09893.1"/>
    <property type="molecule type" value="Genomic_DNA"/>
</dbReference>
<gene>
    <name evidence="2" type="ORF">N8M53_03820</name>
</gene>
<feature type="transmembrane region" description="Helical" evidence="1">
    <location>
        <begin position="98"/>
        <end position="119"/>
    </location>
</feature>
<feature type="transmembrane region" description="Helical" evidence="1">
    <location>
        <begin position="72"/>
        <end position="91"/>
    </location>
</feature>